<protein>
    <submittedName>
        <fullName evidence="2">Uncharacterized protein</fullName>
    </submittedName>
</protein>
<reference evidence="2 3" key="1">
    <citation type="journal article" date="2020" name="Front. Microbiol.">
        <title>Single-cell genomics of novel Actinobacteria with the Wood-Ljungdahl pathway discovered in a serpentinizing system.</title>
        <authorList>
            <person name="Merino N."/>
            <person name="Kawai M."/>
            <person name="Boyd E.S."/>
            <person name="Colman D.R."/>
            <person name="McGlynn S.E."/>
            <person name="Nealson K.H."/>
            <person name="Kurokawa K."/>
            <person name="Hongoh Y."/>
        </authorList>
    </citation>
    <scope>NUCLEOTIDE SEQUENCE [LARGE SCALE GENOMIC DNA]</scope>
    <source>
        <strain evidence="2 3">S34</strain>
    </source>
</reference>
<proteinExistence type="predicted"/>
<feature type="transmembrane region" description="Helical" evidence="1">
    <location>
        <begin position="6"/>
        <end position="26"/>
    </location>
</feature>
<dbReference type="AlphaFoldDB" id="A0A6V8PFM8"/>
<sequence>MEGLLVPIFALFVLFVGLYFCLRLVFGTRVAEDVLAKFVYPYSDR</sequence>
<comment type="caution">
    <text evidence="2">The sequence shown here is derived from an EMBL/GenBank/DDBJ whole genome shotgun (WGS) entry which is preliminary data.</text>
</comment>
<organism evidence="2 3">
    <name type="scientific">Candidatus Hakubella thermalkaliphila</name>
    <dbReference type="NCBI Taxonomy" id="2754717"/>
    <lineage>
        <taxon>Bacteria</taxon>
        <taxon>Bacillati</taxon>
        <taxon>Actinomycetota</taxon>
        <taxon>Actinomycetota incertae sedis</taxon>
        <taxon>Candidatus Hakubellales</taxon>
        <taxon>Candidatus Hakubellaceae</taxon>
        <taxon>Candidatus Hakubella</taxon>
    </lineage>
</organism>
<keyword evidence="1" id="KW-0812">Transmembrane</keyword>
<evidence type="ECO:0000256" key="1">
    <source>
        <dbReference type="SAM" id="Phobius"/>
    </source>
</evidence>
<keyword evidence="3" id="KW-1185">Reference proteome</keyword>
<dbReference type="EMBL" id="BLRZ01000152">
    <property type="protein sequence ID" value="GFP31057.1"/>
    <property type="molecule type" value="Genomic_DNA"/>
</dbReference>
<accession>A0A6V8PFM8</accession>
<keyword evidence="1" id="KW-0472">Membrane</keyword>
<dbReference type="Proteomes" id="UP000588083">
    <property type="component" value="Unassembled WGS sequence"/>
</dbReference>
<evidence type="ECO:0000313" key="2">
    <source>
        <dbReference type="EMBL" id="GFP31057.1"/>
    </source>
</evidence>
<name>A0A6V8PFM8_9ACTN</name>
<evidence type="ECO:0000313" key="3">
    <source>
        <dbReference type="Proteomes" id="UP000588083"/>
    </source>
</evidence>
<gene>
    <name evidence="2" type="ORF">HKBW3S34_01976</name>
</gene>
<keyword evidence="1" id="KW-1133">Transmembrane helix</keyword>